<keyword evidence="1" id="KW-1133">Transmembrane helix</keyword>
<keyword evidence="1" id="KW-0472">Membrane</keyword>
<gene>
    <name evidence="2" type="ORF">SNE40_019050</name>
</gene>
<dbReference type="InterPro" id="IPR012444">
    <property type="entry name" value="DUF1647"/>
</dbReference>
<keyword evidence="1" id="KW-0812">Transmembrane</keyword>
<comment type="caution">
    <text evidence="2">The sequence shown here is derived from an EMBL/GenBank/DDBJ whole genome shotgun (WGS) entry which is preliminary data.</text>
</comment>
<dbReference type="AlphaFoldDB" id="A0AAN8J971"/>
<keyword evidence="3" id="KW-1185">Reference proteome</keyword>
<evidence type="ECO:0000313" key="2">
    <source>
        <dbReference type="EMBL" id="KAK6170734.1"/>
    </source>
</evidence>
<accession>A0AAN8J971</accession>
<feature type="transmembrane region" description="Helical" evidence="1">
    <location>
        <begin position="12"/>
        <end position="34"/>
    </location>
</feature>
<protein>
    <submittedName>
        <fullName evidence="2">Uncharacterized protein</fullName>
    </submittedName>
</protein>
<evidence type="ECO:0000256" key="1">
    <source>
        <dbReference type="SAM" id="Phobius"/>
    </source>
</evidence>
<organism evidence="2 3">
    <name type="scientific">Patella caerulea</name>
    <name type="common">Rayed Mediterranean limpet</name>
    <dbReference type="NCBI Taxonomy" id="87958"/>
    <lineage>
        <taxon>Eukaryota</taxon>
        <taxon>Metazoa</taxon>
        <taxon>Spiralia</taxon>
        <taxon>Lophotrochozoa</taxon>
        <taxon>Mollusca</taxon>
        <taxon>Gastropoda</taxon>
        <taxon>Patellogastropoda</taxon>
        <taxon>Patelloidea</taxon>
        <taxon>Patellidae</taxon>
        <taxon>Patella</taxon>
    </lineage>
</organism>
<dbReference type="PANTHER" id="PTHR31389">
    <property type="entry name" value="LD39211P"/>
    <property type="match status" value="1"/>
</dbReference>
<dbReference type="Proteomes" id="UP001347796">
    <property type="component" value="Unassembled WGS sequence"/>
</dbReference>
<dbReference type="Pfam" id="PF07801">
    <property type="entry name" value="DUF1647"/>
    <property type="match status" value="1"/>
</dbReference>
<proteinExistence type="predicted"/>
<dbReference type="EMBL" id="JAZGQO010000014">
    <property type="protein sequence ID" value="KAK6170734.1"/>
    <property type="molecule type" value="Genomic_DNA"/>
</dbReference>
<name>A0AAN8J971_PATCE</name>
<reference evidence="2 3" key="1">
    <citation type="submission" date="2024-01" db="EMBL/GenBank/DDBJ databases">
        <title>The genome of the rayed Mediterranean limpet Patella caerulea (Linnaeus, 1758).</title>
        <authorList>
            <person name="Anh-Thu Weber A."/>
            <person name="Halstead-Nussloch G."/>
        </authorList>
    </citation>
    <scope>NUCLEOTIDE SEQUENCE [LARGE SCALE GENOMIC DNA]</scope>
    <source>
        <strain evidence="2">AATW-2023a</strain>
        <tissue evidence="2">Whole specimen</tissue>
    </source>
</reference>
<sequence>MSTNNSMKSTRNVACSRMSYVCTICLLLLAYYTIPIKDFHQTPGFEETEVIHTVSWHSVSKTRERIDCQGSKLNNSIEDGVRHYLDLTVPDDTMGYLNNLGFSPVESFDTVKIPYLPVVLFAASSNHFLELQGLIRDLHQRLMWVHPNIKLLFYDLGLTPWQNQQMVKHCNCEVRKFPYNEFPPHLRNLTTYAWKPIIIQMALQEHHFVAYMDASIRLKISDLTDLFLNTKDTGFMYLYGDYFNFEVMQHTDQRMLQFFRLDGCKFLTVTEKQATMVLIADKWLSHFILMKWWVVCALNLDCIAPHGTEKLLFCDPRINKIGKCHRFDQSALNLIIYSIFNNPENHVISRHFINTNRGQMVNYFEE</sequence>
<evidence type="ECO:0000313" key="3">
    <source>
        <dbReference type="Proteomes" id="UP001347796"/>
    </source>
</evidence>
<dbReference type="PANTHER" id="PTHR31389:SF4">
    <property type="entry name" value="LD39211P"/>
    <property type="match status" value="1"/>
</dbReference>